<gene>
    <name evidence="1" type="ORF">NEF87_004648</name>
</gene>
<keyword evidence="2" id="KW-1185">Reference proteome</keyword>
<reference evidence="1" key="1">
    <citation type="submission" date="2022-09" db="EMBL/GenBank/DDBJ databases">
        <title>Actin cytoskeleton and complex cell architecture in an #Asgard archaeon.</title>
        <authorList>
            <person name="Ponce Toledo R.I."/>
            <person name="Schleper C."/>
            <person name="Rodrigues Oliveira T."/>
            <person name="Wollweber F."/>
            <person name="Xu J."/>
            <person name="Rittmann S."/>
            <person name="Klingl A."/>
            <person name="Pilhofer M."/>
        </authorList>
    </citation>
    <scope>NUCLEOTIDE SEQUENCE</scope>
    <source>
        <strain evidence="1">B-35</strain>
    </source>
</reference>
<name>A0ABY6HY95_9ARCH</name>
<sequence length="167" mass="19553">MAKETWKYLNENTRIQINRISNLFSTANVLEEGDKTKGLINFSSIKSADEVWGPEAKVQISWEEVEPAQYHQGLKVKETIRMFGEIEVIATKKENKWHLSHEMTIWWGNRQQVMHRRFYGSKIMHGIIFCELTHRLFEIHAICLGNVFPTYEKTILDIMDSLQCHGS</sequence>
<accession>A0ABY6HY95</accession>
<evidence type="ECO:0000313" key="1">
    <source>
        <dbReference type="EMBL" id="UYP48363.1"/>
    </source>
</evidence>
<dbReference type="EMBL" id="CP104013">
    <property type="protein sequence ID" value="UYP48363.1"/>
    <property type="molecule type" value="Genomic_DNA"/>
</dbReference>
<proteinExistence type="predicted"/>
<dbReference type="Proteomes" id="UP001208689">
    <property type="component" value="Chromosome"/>
</dbReference>
<evidence type="ECO:0000313" key="2">
    <source>
        <dbReference type="Proteomes" id="UP001208689"/>
    </source>
</evidence>
<organism evidence="1 2">
    <name type="scientific">Candidatus Lokiarchaeum ossiferum</name>
    <dbReference type="NCBI Taxonomy" id="2951803"/>
    <lineage>
        <taxon>Archaea</taxon>
        <taxon>Promethearchaeati</taxon>
        <taxon>Promethearchaeota</taxon>
        <taxon>Promethearchaeia</taxon>
        <taxon>Promethearchaeales</taxon>
        <taxon>Promethearchaeaceae</taxon>
        <taxon>Candidatus Lokiarchaeum</taxon>
    </lineage>
</organism>
<protein>
    <submittedName>
        <fullName evidence="1">Uncharacterized protein</fullName>
    </submittedName>
</protein>